<feature type="transmembrane region" description="Helical" evidence="5">
    <location>
        <begin position="320"/>
        <end position="341"/>
    </location>
</feature>
<dbReference type="Proteomes" id="UP000006034">
    <property type="component" value="Unassembled WGS sequence"/>
</dbReference>
<feature type="transmembrane region" description="Helical" evidence="5">
    <location>
        <begin position="259"/>
        <end position="281"/>
    </location>
</feature>
<name>E5YA83_BILW3</name>
<dbReference type="AlphaFoldDB" id="E5YA83"/>
<feature type="transmembrane region" description="Helical" evidence="5">
    <location>
        <begin position="135"/>
        <end position="157"/>
    </location>
</feature>
<dbReference type="PANTHER" id="PTHR43826:SF3">
    <property type="entry name" value="GLUCOSE-6-PHOSPHATE EXCHANGER SLC37A4"/>
    <property type="match status" value="1"/>
</dbReference>
<feature type="transmembrane region" description="Helical" evidence="5">
    <location>
        <begin position="223"/>
        <end position="244"/>
    </location>
</feature>
<comment type="caution">
    <text evidence="7">The sequence shown here is derived from an EMBL/GenBank/DDBJ whole genome shotgun (WGS) entry which is preliminary data.</text>
</comment>
<evidence type="ECO:0000256" key="2">
    <source>
        <dbReference type="ARBA" id="ARBA00022692"/>
    </source>
</evidence>
<organism evidence="7 8">
    <name type="scientific">Bilophila wadsworthia (strain 3_1_6)</name>
    <dbReference type="NCBI Taxonomy" id="563192"/>
    <lineage>
        <taxon>Bacteria</taxon>
        <taxon>Pseudomonadati</taxon>
        <taxon>Thermodesulfobacteriota</taxon>
        <taxon>Desulfovibrionia</taxon>
        <taxon>Desulfovibrionales</taxon>
        <taxon>Desulfovibrionaceae</taxon>
        <taxon>Bilophila</taxon>
    </lineage>
</organism>
<evidence type="ECO:0000313" key="7">
    <source>
        <dbReference type="EMBL" id="EFV43084.1"/>
    </source>
</evidence>
<dbReference type="GO" id="GO:0061513">
    <property type="term" value="F:glucose 6-phosphate:phosphate antiporter activity"/>
    <property type="evidence" value="ECO:0007669"/>
    <property type="project" value="TreeGrafter"/>
</dbReference>
<feature type="transmembrane region" description="Helical" evidence="5">
    <location>
        <begin position="104"/>
        <end position="123"/>
    </location>
</feature>
<gene>
    <name evidence="7" type="ORF">HMPREF0179_03101</name>
</gene>
<feature type="transmembrane region" description="Helical" evidence="5">
    <location>
        <begin position="12"/>
        <end position="30"/>
    </location>
</feature>
<feature type="transmembrane region" description="Helical" evidence="5">
    <location>
        <begin position="80"/>
        <end position="98"/>
    </location>
</feature>
<dbReference type="InterPro" id="IPR036259">
    <property type="entry name" value="MFS_trans_sf"/>
</dbReference>
<dbReference type="GO" id="GO:0016020">
    <property type="term" value="C:membrane"/>
    <property type="evidence" value="ECO:0007669"/>
    <property type="project" value="InterPro"/>
</dbReference>
<sequence length="417" mass="45247">MDINAAYRRKRIILFLAISVGYLVVFFQRVAPAIVGPVMADELGLAATDLGIMASMYFWAQAAGCIPAGLFSDTFGPRKIIAVGLICASAGTAVFVMGNSVPTLALGRFIIGLSVSVVFVGAMKIFSDWFYPNELATCSGVLLAVGNLGALLSTRPLMWLIEQAGWRDAFWFVTAYTLFSGILAWMILRNTPKECGFPEINSSSQETVSMRSALKVVFQTHRFYLVTIASTLYYGTLMNVGGLWSGPYLQDVYGLSKDVASSIVMFFTLGMIMGCPVSGWLSDKVIRSRKKVLLLGIILHTLVYIPLAFFTASIGTPTLLYLLFTLFGFTGGFFVVCFACVKETTEPRYAATAVGGLNMGIAVGAAFFQYVCGLIIDSHGKVGSVYGSDAYASAFQLCMVMMIVGAIFMFFFKEKTN</sequence>
<proteinExistence type="predicted"/>
<evidence type="ECO:0000259" key="6">
    <source>
        <dbReference type="PROSITE" id="PS50850"/>
    </source>
</evidence>
<feature type="transmembrane region" description="Helical" evidence="5">
    <location>
        <begin position="293"/>
        <end position="314"/>
    </location>
</feature>
<dbReference type="SUPFAM" id="SSF103473">
    <property type="entry name" value="MFS general substrate transporter"/>
    <property type="match status" value="1"/>
</dbReference>
<evidence type="ECO:0000256" key="1">
    <source>
        <dbReference type="ARBA" id="ARBA00004127"/>
    </source>
</evidence>
<dbReference type="GO" id="GO:0012505">
    <property type="term" value="C:endomembrane system"/>
    <property type="evidence" value="ECO:0007669"/>
    <property type="project" value="UniProtKB-SubCell"/>
</dbReference>
<dbReference type="STRING" id="563192.HMPREF0179_03101"/>
<dbReference type="GO" id="GO:0035435">
    <property type="term" value="P:phosphate ion transmembrane transport"/>
    <property type="evidence" value="ECO:0007669"/>
    <property type="project" value="TreeGrafter"/>
</dbReference>
<dbReference type="GeneID" id="78084506"/>
<evidence type="ECO:0000313" key="8">
    <source>
        <dbReference type="Proteomes" id="UP000006034"/>
    </source>
</evidence>
<dbReference type="InterPro" id="IPR011701">
    <property type="entry name" value="MFS"/>
</dbReference>
<dbReference type="PANTHER" id="PTHR43826">
    <property type="entry name" value="GLUCOSE-6-PHOSPHATE EXCHANGER SLC37A4"/>
    <property type="match status" value="1"/>
</dbReference>
<protein>
    <recommendedName>
        <fullName evidence="6">Major facilitator superfamily (MFS) profile domain-containing protein</fullName>
    </recommendedName>
</protein>
<feature type="domain" description="Major facilitator superfamily (MFS) profile" evidence="6">
    <location>
        <begin position="14"/>
        <end position="417"/>
    </location>
</feature>
<dbReference type="PIRSF" id="PIRSF002808">
    <property type="entry name" value="Hexose_phosphate_transp"/>
    <property type="match status" value="1"/>
</dbReference>
<dbReference type="InterPro" id="IPR051337">
    <property type="entry name" value="OPA_Antiporter"/>
</dbReference>
<feature type="transmembrane region" description="Helical" evidence="5">
    <location>
        <begin position="169"/>
        <end position="188"/>
    </location>
</feature>
<dbReference type="OrthoDB" id="5315372at2"/>
<comment type="subcellular location">
    <subcellularLocation>
        <location evidence="1">Endomembrane system</location>
        <topology evidence="1">Multi-pass membrane protein</topology>
    </subcellularLocation>
</comment>
<dbReference type="Pfam" id="PF07690">
    <property type="entry name" value="MFS_1"/>
    <property type="match status" value="1"/>
</dbReference>
<reference evidence="7 8" key="1">
    <citation type="submission" date="2010-10" db="EMBL/GenBank/DDBJ databases">
        <authorList>
            <consortium name="The Broad Institute Genome Sequencing Platform"/>
            <person name="Ward D."/>
            <person name="Earl A."/>
            <person name="Feldgarden M."/>
            <person name="Young S.K."/>
            <person name="Gargeya S."/>
            <person name="Zeng Q."/>
            <person name="Alvarado L."/>
            <person name="Berlin A."/>
            <person name="Bochicchio J."/>
            <person name="Chapman S.B."/>
            <person name="Chen Z."/>
            <person name="Freedman E."/>
            <person name="Gellesch M."/>
            <person name="Goldberg J."/>
            <person name="Griggs A."/>
            <person name="Gujja S."/>
            <person name="Heilman E."/>
            <person name="Heiman D."/>
            <person name="Howarth C."/>
            <person name="Mehta T."/>
            <person name="Neiman D."/>
            <person name="Pearson M."/>
            <person name="Roberts A."/>
            <person name="Saif S."/>
            <person name="Shea T."/>
            <person name="Shenoy N."/>
            <person name="Sisk P."/>
            <person name="Stolte C."/>
            <person name="Sykes S."/>
            <person name="White J."/>
            <person name="Yandava C."/>
            <person name="Allen-Vercoe E."/>
            <person name="Sibley C."/>
            <person name="Ambrose C.E."/>
            <person name="Strauss J."/>
            <person name="Daigneault M."/>
            <person name="Haas B."/>
            <person name="Nusbaum C."/>
            <person name="Birren B."/>
        </authorList>
    </citation>
    <scope>NUCLEOTIDE SEQUENCE [LARGE SCALE GENOMIC DNA]</scope>
    <source>
        <strain evidence="7 8">3_1_6</strain>
    </source>
</reference>
<reference evidence="7 8" key="2">
    <citation type="submission" date="2013-04" db="EMBL/GenBank/DDBJ databases">
        <title>The Genome Sequence of Bilophila wadsworthia 3_1_6.</title>
        <authorList>
            <consortium name="The Broad Institute Genomics Platform"/>
            <person name="Earl A."/>
            <person name="Ward D."/>
            <person name="Feldgarden M."/>
            <person name="Gevers D."/>
            <person name="Sibley C."/>
            <person name="Strauss J."/>
            <person name="Allen-Vercoe E."/>
            <person name="Walker B."/>
            <person name="Young S."/>
            <person name="Zeng Q."/>
            <person name="Gargeya S."/>
            <person name="Fitzgerald M."/>
            <person name="Haas B."/>
            <person name="Abouelleil A."/>
            <person name="Allen A.W."/>
            <person name="Alvarado L."/>
            <person name="Arachchi H.M."/>
            <person name="Berlin A.M."/>
            <person name="Chapman S.B."/>
            <person name="Gainer-Dewar J."/>
            <person name="Goldberg J."/>
            <person name="Griggs A."/>
            <person name="Gujja S."/>
            <person name="Hansen M."/>
            <person name="Howarth C."/>
            <person name="Imamovic A."/>
            <person name="Ireland A."/>
            <person name="Larimer J."/>
            <person name="McCowan C."/>
            <person name="Murphy C."/>
            <person name="Pearson M."/>
            <person name="Poon T.W."/>
            <person name="Priest M."/>
            <person name="Roberts A."/>
            <person name="Saif S."/>
            <person name="Shea T."/>
            <person name="Sisk P."/>
            <person name="Sykes S."/>
            <person name="Wortman J."/>
            <person name="Nusbaum C."/>
            <person name="Birren B."/>
        </authorList>
    </citation>
    <scope>NUCLEOTIDE SEQUENCE [LARGE SCALE GENOMIC DNA]</scope>
    <source>
        <strain evidence="7 8">3_1_6</strain>
    </source>
</reference>
<keyword evidence="8" id="KW-1185">Reference proteome</keyword>
<accession>E5YA83</accession>
<keyword evidence="4 5" id="KW-0472">Membrane</keyword>
<keyword evidence="2 5" id="KW-0812">Transmembrane</keyword>
<dbReference type="InterPro" id="IPR020846">
    <property type="entry name" value="MFS_dom"/>
</dbReference>
<dbReference type="Gene3D" id="1.20.1250.20">
    <property type="entry name" value="MFS general substrate transporter like domains"/>
    <property type="match status" value="2"/>
</dbReference>
<feature type="transmembrane region" description="Helical" evidence="5">
    <location>
        <begin position="353"/>
        <end position="376"/>
    </location>
</feature>
<evidence type="ECO:0000256" key="4">
    <source>
        <dbReference type="ARBA" id="ARBA00023136"/>
    </source>
</evidence>
<dbReference type="HOGENOM" id="CLU_001265_62_0_7"/>
<evidence type="ECO:0000256" key="3">
    <source>
        <dbReference type="ARBA" id="ARBA00022989"/>
    </source>
</evidence>
<keyword evidence="3 5" id="KW-1133">Transmembrane helix</keyword>
<evidence type="ECO:0000256" key="5">
    <source>
        <dbReference type="SAM" id="Phobius"/>
    </source>
</evidence>
<dbReference type="RefSeq" id="WP_005029542.1">
    <property type="nucleotide sequence ID" value="NZ_KE150238.1"/>
</dbReference>
<dbReference type="EMBL" id="ADCP02000001">
    <property type="protein sequence ID" value="EFV43084.1"/>
    <property type="molecule type" value="Genomic_DNA"/>
</dbReference>
<feature type="transmembrane region" description="Helical" evidence="5">
    <location>
        <begin position="391"/>
        <end position="412"/>
    </location>
</feature>
<dbReference type="eggNOG" id="COG2271">
    <property type="taxonomic scope" value="Bacteria"/>
</dbReference>
<dbReference type="PROSITE" id="PS50850">
    <property type="entry name" value="MFS"/>
    <property type="match status" value="1"/>
</dbReference>
<dbReference type="InterPro" id="IPR000849">
    <property type="entry name" value="Sugar_P_transporter"/>
</dbReference>
<feature type="transmembrane region" description="Helical" evidence="5">
    <location>
        <begin position="50"/>
        <end position="71"/>
    </location>
</feature>